<evidence type="ECO:0000313" key="1">
    <source>
        <dbReference type="EMBL" id="GBQ19172.1"/>
    </source>
</evidence>
<dbReference type="Proteomes" id="UP001060895">
    <property type="component" value="Unassembled WGS sequence"/>
</dbReference>
<comment type="caution">
    <text evidence="1">The sequence shown here is derived from an EMBL/GenBank/DDBJ whole genome shotgun (WGS) entry which is preliminary data.</text>
</comment>
<sequence length="65" mass="7257">MGAAMPEDHRRFLVGFKRGEPDWTLLGIPEAQHLPAVMWKQCNLAKLPDAKRGELVDALACVLFP</sequence>
<keyword evidence="2" id="KW-1185">Reference proteome</keyword>
<reference evidence="1" key="1">
    <citation type="submission" date="2013-04" db="EMBL/GenBank/DDBJ databases">
        <title>The genome sequencing project of 58 acetic acid bacteria.</title>
        <authorList>
            <person name="Okamoto-Kainuma A."/>
            <person name="Ishikawa M."/>
            <person name="Umino S."/>
            <person name="Koizumi Y."/>
            <person name="Shiwa Y."/>
            <person name="Yoshikawa H."/>
            <person name="Matsutani M."/>
            <person name="Matsushita K."/>
        </authorList>
    </citation>
    <scope>NUCLEOTIDE SEQUENCE</scope>
    <source>
        <strain evidence="1">DSM 12717</strain>
    </source>
</reference>
<gene>
    <name evidence="1" type="ORF">AA12717_0161</name>
</gene>
<evidence type="ECO:0000313" key="2">
    <source>
        <dbReference type="Proteomes" id="UP001060895"/>
    </source>
</evidence>
<dbReference type="EMBL" id="BAQP01000005">
    <property type="protein sequence ID" value="GBQ19172.1"/>
    <property type="molecule type" value="Genomic_DNA"/>
</dbReference>
<proteinExistence type="predicted"/>
<accession>A0ABQ0P2E4</accession>
<organism evidence="1 2">
    <name type="scientific">Gluconacetobacter sacchari DSM 12717</name>
    <dbReference type="NCBI Taxonomy" id="1307940"/>
    <lineage>
        <taxon>Bacteria</taxon>
        <taxon>Pseudomonadati</taxon>
        <taxon>Pseudomonadota</taxon>
        <taxon>Alphaproteobacteria</taxon>
        <taxon>Acetobacterales</taxon>
        <taxon>Acetobacteraceae</taxon>
        <taxon>Gluconacetobacter</taxon>
    </lineage>
</organism>
<protein>
    <submittedName>
        <fullName evidence="1">Uncharacterized protein</fullName>
    </submittedName>
</protein>
<name>A0ABQ0P2E4_9PROT</name>